<dbReference type="AlphaFoldDB" id="A0A644TGS4"/>
<protein>
    <recommendedName>
        <fullName evidence="2">CobQ/CobB/MinD/ParA nucleotide binding domain-containing protein</fullName>
    </recommendedName>
</protein>
<comment type="caution">
    <text evidence="1">The sequence shown here is derived from an EMBL/GenBank/DDBJ whole genome shotgun (WGS) entry which is preliminary data.</text>
</comment>
<reference evidence="1" key="1">
    <citation type="submission" date="2019-08" db="EMBL/GenBank/DDBJ databases">
        <authorList>
            <person name="Kucharzyk K."/>
            <person name="Murdoch R.W."/>
            <person name="Higgins S."/>
            <person name="Loffler F."/>
        </authorList>
    </citation>
    <scope>NUCLEOTIDE SEQUENCE</scope>
</reference>
<dbReference type="Gene3D" id="3.40.50.300">
    <property type="entry name" value="P-loop containing nucleotide triphosphate hydrolases"/>
    <property type="match status" value="1"/>
</dbReference>
<sequence length="191" mass="21475">MKKTALIINSKGSVGKTPTSFNLAYDLGMNIITNDKSVLIACYKDKTILTNQFELIENSVYDCGGFSAPGILNIVQQVNIIIVPVFNDPSSLIQTRDTLKQILPLAKKVIIVTTKTENKDADTIKDNLDKKYPGLEYFNLPLTKAFNHTLETGKSIKHLVETDKVYENWFGNFVQNNYIPFLNAVKKELEL</sequence>
<name>A0A644TGS4_9ZZZZ</name>
<dbReference type="EMBL" id="VSSQ01000031">
    <property type="protein sequence ID" value="MPL66175.1"/>
    <property type="molecule type" value="Genomic_DNA"/>
</dbReference>
<accession>A0A644TGS4</accession>
<gene>
    <name evidence="1" type="ORF">SDC9_11844</name>
</gene>
<proteinExistence type="predicted"/>
<evidence type="ECO:0000313" key="1">
    <source>
        <dbReference type="EMBL" id="MPL66175.1"/>
    </source>
</evidence>
<organism evidence="1">
    <name type="scientific">bioreactor metagenome</name>
    <dbReference type="NCBI Taxonomy" id="1076179"/>
    <lineage>
        <taxon>unclassified sequences</taxon>
        <taxon>metagenomes</taxon>
        <taxon>ecological metagenomes</taxon>
    </lineage>
</organism>
<evidence type="ECO:0008006" key="2">
    <source>
        <dbReference type="Google" id="ProtNLM"/>
    </source>
</evidence>
<dbReference type="InterPro" id="IPR027417">
    <property type="entry name" value="P-loop_NTPase"/>
</dbReference>
<dbReference type="SUPFAM" id="SSF52540">
    <property type="entry name" value="P-loop containing nucleoside triphosphate hydrolases"/>
    <property type="match status" value="1"/>
</dbReference>